<proteinExistence type="predicted"/>
<keyword evidence="1" id="KW-0560">Oxidoreductase</keyword>
<gene>
    <name evidence="3" type="ORF">HF086_006488</name>
</gene>
<protein>
    <recommendedName>
        <fullName evidence="2">Ketoreductase domain-containing protein</fullName>
    </recommendedName>
</protein>
<evidence type="ECO:0000313" key="4">
    <source>
        <dbReference type="Proteomes" id="UP000814243"/>
    </source>
</evidence>
<dbReference type="PANTHER" id="PTHR43975">
    <property type="entry name" value="ZGC:101858"/>
    <property type="match status" value="1"/>
</dbReference>
<dbReference type="InterPro" id="IPR057326">
    <property type="entry name" value="KR_dom"/>
</dbReference>
<evidence type="ECO:0000256" key="1">
    <source>
        <dbReference type="ARBA" id="ARBA00023002"/>
    </source>
</evidence>
<dbReference type="SUPFAM" id="SSF51735">
    <property type="entry name" value="NAD(P)-binding Rossmann-fold domains"/>
    <property type="match status" value="1"/>
</dbReference>
<dbReference type="Proteomes" id="UP000814243">
    <property type="component" value="Unassembled WGS sequence"/>
</dbReference>
<dbReference type="PRINTS" id="PR00080">
    <property type="entry name" value="SDRFAMILY"/>
</dbReference>
<comment type="caution">
    <text evidence="3">The sequence shown here is derived from an EMBL/GenBank/DDBJ whole genome shotgun (WGS) entry which is preliminary data.</text>
</comment>
<feature type="domain" description="Ketoreductase" evidence="2">
    <location>
        <begin position="6"/>
        <end position="191"/>
    </location>
</feature>
<dbReference type="InterPro" id="IPR020904">
    <property type="entry name" value="Sc_DH/Rdtase_CS"/>
</dbReference>
<dbReference type="AlphaFoldDB" id="A0A922SJ36"/>
<dbReference type="EMBL" id="JACEFF010000334">
    <property type="protein sequence ID" value="KAH9639515.1"/>
    <property type="molecule type" value="Genomic_DNA"/>
</dbReference>
<sequence length="260" mass="27864">MSFADKVVIVTGASSGIGAAVGIKFAEEAANVVLVARNQAKLKEVLAKCDGKRGKAIMVIADVTKNEDVKKIVTQTMKQFGRIDVLVNNAGIGGQAAVWDDKAMEVFDRVIATNLRSVVYLTNLAAPYLIQTKGNIVNISSIAAVDVITNEHFAYCTSKAGLDHFMRSAALDFAPKGVRVNSVNPGPVRTDFIQNLGVNKNEADSFWDKTKGATALDRVSDPEEVADVVLFLASDKARAITGSSYITDNGCLLRRPFKAL</sequence>
<accession>A0A922SJ36</accession>
<dbReference type="GO" id="GO:0016491">
    <property type="term" value="F:oxidoreductase activity"/>
    <property type="evidence" value="ECO:0007669"/>
    <property type="project" value="UniProtKB-KW"/>
</dbReference>
<name>A0A922SJ36_SPOEX</name>
<dbReference type="PANTHER" id="PTHR43975:SF2">
    <property type="entry name" value="EG:BACR7A4.14 PROTEIN-RELATED"/>
    <property type="match status" value="1"/>
</dbReference>
<dbReference type="SMART" id="SM00822">
    <property type="entry name" value="PKS_KR"/>
    <property type="match status" value="1"/>
</dbReference>
<evidence type="ECO:0000259" key="2">
    <source>
        <dbReference type="SMART" id="SM00822"/>
    </source>
</evidence>
<dbReference type="PROSITE" id="PS00061">
    <property type="entry name" value="ADH_SHORT"/>
    <property type="match status" value="1"/>
</dbReference>
<dbReference type="Pfam" id="PF13561">
    <property type="entry name" value="adh_short_C2"/>
    <property type="match status" value="1"/>
</dbReference>
<organism evidence="3 4">
    <name type="scientific">Spodoptera exigua</name>
    <name type="common">Beet armyworm</name>
    <name type="synonym">Noctua fulgens</name>
    <dbReference type="NCBI Taxonomy" id="7107"/>
    <lineage>
        <taxon>Eukaryota</taxon>
        <taxon>Metazoa</taxon>
        <taxon>Ecdysozoa</taxon>
        <taxon>Arthropoda</taxon>
        <taxon>Hexapoda</taxon>
        <taxon>Insecta</taxon>
        <taxon>Pterygota</taxon>
        <taxon>Neoptera</taxon>
        <taxon>Endopterygota</taxon>
        <taxon>Lepidoptera</taxon>
        <taxon>Glossata</taxon>
        <taxon>Ditrysia</taxon>
        <taxon>Noctuoidea</taxon>
        <taxon>Noctuidae</taxon>
        <taxon>Amphipyrinae</taxon>
        <taxon>Spodoptera</taxon>
    </lineage>
</organism>
<dbReference type="GO" id="GO:0006629">
    <property type="term" value="P:lipid metabolic process"/>
    <property type="evidence" value="ECO:0007669"/>
    <property type="project" value="UniProtKB-ARBA"/>
</dbReference>
<reference evidence="3" key="1">
    <citation type="journal article" date="2021" name="G3 (Bethesda)">
        <title>Genome and transcriptome analysis of the beet armyworm Spodoptera exigua reveals targets for pest control. .</title>
        <authorList>
            <person name="Simon S."/>
            <person name="Breeschoten T."/>
            <person name="Jansen H.J."/>
            <person name="Dirks R.P."/>
            <person name="Schranz M.E."/>
            <person name="Ros V.I.D."/>
        </authorList>
    </citation>
    <scope>NUCLEOTIDE SEQUENCE</scope>
    <source>
        <strain evidence="3">TB_SE_WUR_2020</strain>
    </source>
</reference>
<dbReference type="PRINTS" id="PR00081">
    <property type="entry name" value="GDHRDH"/>
</dbReference>
<dbReference type="FunFam" id="3.40.50.720:FF:000084">
    <property type="entry name" value="Short-chain dehydrogenase reductase"/>
    <property type="match status" value="1"/>
</dbReference>
<dbReference type="InterPro" id="IPR002347">
    <property type="entry name" value="SDR_fam"/>
</dbReference>
<dbReference type="Gene3D" id="3.40.50.720">
    <property type="entry name" value="NAD(P)-binding Rossmann-like Domain"/>
    <property type="match status" value="1"/>
</dbReference>
<evidence type="ECO:0000313" key="3">
    <source>
        <dbReference type="EMBL" id="KAH9639515.1"/>
    </source>
</evidence>
<dbReference type="InterPro" id="IPR036291">
    <property type="entry name" value="NAD(P)-bd_dom_sf"/>
</dbReference>